<dbReference type="OrthoDB" id="195113at2"/>
<organism evidence="2 3">
    <name type="scientific">Arundinibacter roseus</name>
    <dbReference type="NCBI Taxonomy" id="2070510"/>
    <lineage>
        <taxon>Bacteria</taxon>
        <taxon>Pseudomonadati</taxon>
        <taxon>Bacteroidota</taxon>
        <taxon>Cytophagia</taxon>
        <taxon>Cytophagales</taxon>
        <taxon>Spirosomataceae</taxon>
        <taxon>Arundinibacter</taxon>
    </lineage>
</organism>
<dbReference type="GO" id="GO:0009231">
    <property type="term" value="P:riboflavin biosynthetic process"/>
    <property type="evidence" value="ECO:0007669"/>
    <property type="project" value="InterPro"/>
</dbReference>
<proteinExistence type="predicted"/>
<dbReference type="AlphaFoldDB" id="A0A4R4KKI9"/>
<comment type="caution">
    <text evidence="2">The sequence shown here is derived from an EMBL/GenBank/DDBJ whole genome shotgun (WGS) entry which is preliminary data.</text>
</comment>
<gene>
    <name evidence="2" type="ORF">EZE20_06005</name>
</gene>
<dbReference type="GO" id="GO:0008703">
    <property type="term" value="F:5-amino-6-(5-phosphoribosylamino)uracil reductase activity"/>
    <property type="evidence" value="ECO:0007669"/>
    <property type="project" value="InterPro"/>
</dbReference>
<evidence type="ECO:0000259" key="1">
    <source>
        <dbReference type="Pfam" id="PF01872"/>
    </source>
</evidence>
<dbReference type="Gene3D" id="3.40.430.10">
    <property type="entry name" value="Dihydrofolate Reductase, subunit A"/>
    <property type="match status" value="1"/>
</dbReference>
<dbReference type="Proteomes" id="UP000295706">
    <property type="component" value="Unassembled WGS sequence"/>
</dbReference>
<name>A0A4R4KKI9_9BACT</name>
<dbReference type="RefSeq" id="WP_132115543.1">
    <property type="nucleotide sequence ID" value="NZ_SMJU01000003.1"/>
</dbReference>
<feature type="domain" description="Bacterial bifunctional deaminase-reductase C-terminal" evidence="1">
    <location>
        <begin position="2"/>
        <end position="185"/>
    </location>
</feature>
<keyword evidence="3" id="KW-1185">Reference proteome</keyword>
<dbReference type="EMBL" id="SMJU01000003">
    <property type="protein sequence ID" value="TDB67496.1"/>
    <property type="molecule type" value="Genomic_DNA"/>
</dbReference>
<evidence type="ECO:0000313" key="3">
    <source>
        <dbReference type="Proteomes" id="UP000295706"/>
    </source>
</evidence>
<dbReference type="InterPro" id="IPR050765">
    <property type="entry name" value="Riboflavin_Biosynth_HTPR"/>
</dbReference>
<protein>
    <submittedName>
        <fullName evidence="2">Dihydrofolate reductase</fullName>
    </submittedName>
</protein>
<dbReference type="SUPFAM" id="SSF53597">
    <property type="entry name" value="Dihydrofolate reductase-like"/>
    <property type="match status" value="1"/>
</dbReference>
<reference evidence="2 3" key="1">
    <citation type="submission" date="2019-02" db="EMBL/GenBank/DDBJ databases">
        <title>Arundinibacter roseus gen. nov., sp. nov., a new member of the family Cytophagaceae.</title>
        <authorList>
            <person name="Szuroczki S."/>
            <person name="Khayer B."/>
            <person name="Sproer C."/>
            <person name="Toumi M."/>
            <person name="Szabo A."/>
            <person name="Felfoldi T."/>
            <person name="Schumann P."/>
            <person name="Toth E."/>
        </authorList>
    </citation>
    <scope>NUCLEOTIDE SEQUENCE [LARGE SCALE GENOMIC DNA]</scope>
    <source>
        <strain evidence="2 3">DMA-k-7a</strain>
    </source>
</reference>
<sequence>MRKIVVQEFISLDGVIQAPGRPDEDTTGEFKLGGWVAPYFQDADAQANEFMERNLMATDLLMGRNTYKIFADYWPDHSDKWPGINEVTKYVVTDHLVELSWVNSEQISDDVIAKIKKLKDGEGSVLKVIGSSVLAQTLLEHDLVDELVLMIFPVILGAGKRLFADGSHPAAFSMTESVVTSNGVFLASYTRAGDVKTGIVGD</sequence>
<dbReference type="Pfam" id="PF01872">
    <property type="entry name" value="RibD_C"/>
    <property type="match status" value="1"/>
</dbReference>
<evidence type="ECO:0000313" key="2">
    <source>
        <dbReference type="EMBL" id="TDB67496.1"/>
    </source>
</evidence>
<accession>A0A4R4KKI9</accession>
<dbReference type="InterPro" id="IPR024072">
    <property type="entry name" value="DHFR-like_dom_sf"/>
</dbReference>
<dbReference type="PANTHER" id="PTHR38011">
    <property type="entry name" value="DIHYDROFOLATE REDUCTASE FAMILY PROTEIN (AFU_ORTHOLOGUE AFUA_8G06820)"/>
    <property type="match status" value="1"/>
</dbReference>
<dbReference type="PANTHER" id="PTHR38011:SF2">
    <property type="entry name" value="BIFUNCTIONAL DEAMINASE-REDUCTASE DOMAIN PROTEIN"/>
    <property type="match status" value="1"/>
</dbReference>
<dbReference type="InterPro" id="IPR002734">
    <property type="entry name" value="RibDG_C"/>
</dbReference>